<reference evidence="1 2" key="1">
    <citation type="journal article" date="2011" name="Stand. Genomic Sci.">
        <title>Non-contiguous finished genome sequence and contextual data of the filamentous soil bacterium Ktedonobacter racemifer type strain (SOSP1-21).</title>
        <authorList>
            <person name="Chang Y.J."/>
            <person name="Land M."/>
            <person name="Hauser L."/>
            <person name="Chertkov O."/>
            <person name="Del Rio T.G."/>
            <person name="Nolan M."/>
            <person name="Copeland A."/>
            <person name="Tice H."/>
            <person name="Cheng J.F."/>
            <person name="Lucas S."/>
            <person name="Han C."/>
            <person name="Goodwin L."/>
            <person name="Pitluck S."/>
            <person name="Ivanova N."/>
            <person name="Ovchinikova G."/>
            <person name="Pati A."/>
            <person name="Chen A."/>
            <person name="Palaniappan K."/>
            <person name="Mavromatis K."/>
            <person name="Liolios K."/>
            <person name="Brettin T."/>
            <person name="Fiebig A."/>
            <person name="Rohde M."/>
            <person name="Abt B."/>
            <person name="Goker M."/>
            <person name="Detter J.C."/>
            <person name="Woyke T."/>
            <person name="Bristow J."/>
            <person name="Eisen J.A."/>
            <person name="Markowitz V."/>
            <person name="Hugenholtz P."/>
            <person name="Kyrpides N.C."/>
            <person name="Klenk H.P."/>
            <person name="Lapidus A."/>
        </authorList>
    </citation>
    <scope>NUCLEOTIDE SEQUENCE [LARGE SCALE GENOMIC DNA]</scope>
    <source>
        <strain evidence="2">DSM 44963</strain>
    </source>
</reference>
<dbReference type="AlphaFoldDB" id="D6TIA4"/>
<keyword evidence="2" id="KW-1185">Reference proteome</keyword>
<evidence type="ECO:0000313" key="2">
    <source>
        <dbReference type="Proteomes" id="UP000004508"/>
    </source>
</evidence>
<sequence length="204" mass="21488">MYSLSIKNGSLCEKRKNLAMRVKIALCLWFCLLLGGCGYNASGTADSPSPTVTTLSPTRATPGSLTPGANASAIVSPGNTPAPVSGLVTVQTSSALYHPRNTIVVTISSHMARVILFPNGQTNCSVVLLQLQTGSSWRSIALCKLMVLTRIATLEAGKSLTVSLKAGFTPWPIGTYRIAFQYSGHTGSVFGSSQEAFSLLFQVS</sequence>
<dbReference type="Proteomes" id="UP000004508">
    <property type="component" value="Unassembled WGS sequence"/>
</dbReference>
<comment type="caution">
    <text evidence="1">The sequence shown here is derived from an EMBL/GenBank/DDBJ whole genome shotgun (WGS) entry which is preliminary data.</text>
</comment>
<protein>
    <submittedName>
        <fullName evidence="1">Uncharacterized protein</fullName>
    </submittedName>
</protein>
<dbReference type="InParanoid" id="D6TIA4"/>
<dbReference type="EMBL" id="ADVG01000001">
    <property type="protein sequence ID" value="EFH89161.1"/>
    <property type="molecule type" value="Genomic_DNA"/>
</dbReference>
<name>D6TIA4_KTERA</name>
<organism evidence="1 2">
    <name type="scientific">Ktedonobacter racemifer DSM 44963</name>
    <dbReference type="NCBI Taxonomy" id="485913"/>
    <lineage>
        <taxon>Bacteria</taxon>
        <taxon>Bacillati</taxon>
        <taxon>Chloroflexota</taxon>
        <taxon>Ktedonobacteria</taxon>
        <taxon>Ktedonobacterales</taxon>
        <taxon>Ktedonobacteraceae</taxon>
        <taxon>Ktedonobacter</taxon>
    </lineage>
</organism>
<proteinExistence type="predicted"/>
<gene>
    <name evidence="1" type="ORF">Krac_10701</name>
</gene>
<evidence type="ECO:0000313" key="1">
    <source>
        <dbReference type="EMBL" id="EFH89161.1"/>
    </source>
</evidence>
<accession>D6TIA4</accession>